<dbReference type="RefSeq" id="WP_147655912.1">
    <property type="nucleotide sequence ID" value="NZ_BMFM01000001.1"/>
</dbReference>
<protein>
    <submittedName>
        <fullName evidence="1">Uncharacterized protein</fullName>
    </submittedName>
</protein>
<evidence type="ECO:0000313" key="1">
    <source>
        <dbReference type="EMBL" id="QEE20440.1"/>
    </source>
</evidence>
<name>A0A5B9DMA9_9HYPH</name>
<proteinExistence type="predicted"/>
<dbReference type="Proteomes" id="UP000321062">
    <property type="component" value="Chromosome"/>
</dbReference>
<keyword evidence="2" id="KW-1185">Reference proteome</keyword>
<gene>
    <name evidence="1" type="ORF">FNA67_09770</name>
</gene>
<dbReference type="AlphaFoldDB" id="A0A5B9DMA9"/>
<dbReference type="OrthoDB" id="8376640at2"/>
<dbReference type="EMBL" id="CP041690">
    <property type="protein sequence ID" value="QEE20440.1"/>
    <property type="molecule type" value="Genomic_DNA"/>
</dbReference>
<dbReference type="KEGG" id="yti:FNA67_09770"/>
<organism evidence="1 2">
    <name type="scientific">Paradevosia tibetensis</name>
    <dbReference type="NCBI Taxonomy" id="1447062"/>
    <lineage>
        <taxon>Bacteria</taxon>
        <taxon>Pseudomonadati</taxon>
        <taxon>Pseudomonadota</taxon>
        <taxon>Alphaproteobacteria</taxon>
        <taxon>Hyphomicrobiales</taxon>
        <taxon>Devosiaceae</taxon>
        <taxon>Paradevosia</taxon>
    </lineage>
</organism>
<accession>A0A5B9DMA9</accession>
<sequence>MPAKPEPGNRLSAYPWREIVINCHVCNRHAQVAKERLLKTYGDLALADLALRIAADRSCPRAKAEGYCGARMLTAGVETWACLEEAMHGGWIAMLHCNRHIEALKRGSACRKPFELYVPTLVALLGWDFPLARLPYKVTCPGCGSRSFFIEWHVPERGAGALAGPR</sequence>
<reference evidence="1 2" key="1">
    <citation type="journal article" date="2015" name="Int. J. Syst. Evol. Microbiol.">
        <title>Youhaiella tibetensis gen. nov., sp. nov., isolated from subsurface sediment.</title>
        <authorList>
            <person name="Wang Y.X."/>
            <person name="Huang F.Q."/>
            <person name="Nogi Y."/>
            <person name="Pang S.J."/>
            <person name="Wang P.K."/>
            <person name="Lv J."/>
        </authorList>
    </citation>
    <scope>NUCLEOTIDE SEQUENCE [LARGE SCALE GENOMIC DNA]</scope>
    <source>
        <strain evidence="2">fig4</strain>
    </source>
</reference>
<evidence type="ECO:0000313" key="2">
    <source>
        <dbReference type="Proteomes" id="UP000321062"/>
    </source>
</evidence>